<accession>A0ABW1DRF2</accession>
<evidence type="ECO:0000313" key="2">
    <source>
        <dbReference type="Proteomes" id="UP001595979"/>
    </source>
</evidence>
<proteinExistence type="predicted"/>
<name>A0ABW1DRF2_9DEIO</name>
<evidence type="ECO:0000313" key="1">
    <source>
        <dbReference type="EMBL" id="MFC5850153.1"/>
    </source>
</evidence>
<dbReference type="Pfam" id="PF12836">
    <property type="entry name" value="HHH_3"/>
    <property type="match status" value="1"/>
</dbReference>
<dbReference type="PANTHER" id="PTHR21180">
    <property type="entry name" value="ENDONUCLEASE/EXONUCLEASE/PHOSPHATASE FAMILY DOMAIN-CONTAINING PROTEIN 1"/>
    <property type="match status" value="1"/>
</dbReference>
<dbReference type="Gene3D" id="1.10.150.320">
    <property type="entry name" value="Photosystem II 12 kDa extrinsic protein"/>
    <property type="match status" value="1"/>
</dbReference>
<sequence length="128" mass="13460">MRPAERSWTLALALGTLAVAGLTLGPALWPRPHAPQVMRAELAPVSAPDAGAEPPTYATTAGVRPLISGRVNLNTATEEQLEALPRIGPALAARLVAARPYRSLADLDRVRGVGPSTLRVLAPLVSFR</sequence>
<dbReference type="RefSeq" id="WP_380051936.1">
    <property type="nucleotide sequence ID" value="NZ_JBHSOH010000042.1"/>
</dbReference>
<dbReference type="EMBL" id="JBHSOH010000042">
    <property type="protein sequence ID" value="MFC5850153.1"/>
    <property type="molecule type" value="Genomic_DNA"/>
</dbReference>
<comment type="caution">
    <text evidence="1">The sequence shown here is derived from an EMBL/GenBank/DDBJ whole genome shotgun (WGS) entry which is preliminary data.</text>
</comment>
<dbReference type="SUPFAM" id="SSF47781">
    <property type="entry name" value="RuvA domain 2-like"/>
    <property type="match status" value="1"/>
</dbReference>
<keyword evidence="2" id="KW-1185">Reference proteome</keyword>
<keyword evidence="1" id="KW-0238">DNA-binding</keyword>
<dbReference type="GO" id="GO:0003677">
    <property type="term" value="F:DNA binding"/>
    <property type="evidence" value="ECO:0007669"/>
    <property type="project" value="UniProtKB-KW"/>
</dbReference>
<dbReference type="InterPro" id="IPR051675">
    <property type="entry name" value="Endo/Exo/Phosphatase_dom_1"/>
</dbReference>
<reference evidence="2" key="1">
    <citation type="journal article" date="2019" name="Int. J. Syst. Evol. Microbiol.">
        <title>The Global Catalogue of Microorganisms (GCM) 10K type strain sequencing project: providing services to taxonomists for standard genome sequencing and annotation.</title>
        <authorList>
            <consortium name="The Broad Institute Genomics Platform"/>
            <consortium name="The Broad Institute Genome Sequencing Center for Infectious Disease"/>
            <person name="Wu L."/>
            <person name="Ma J."/>
        </authorList>
    </citation>
    <scope>NUCLEOTIDE SEQUENCE [LARGE SCALE GENOMIC DNA]</scope>
    <source>
        <strain evidence="2">CGMCC 1.15053</strain>
    </source>
</reference>
<protein>
    <submittedName>
        <fullName evidence="1">ComEA family DNA-binding protein</fullName>
    </submittedName>
</protein>
<dbReference type="InterPro" id="IPR010994">
    <property type="entry name" value="RuvA_2-like"/>
</dbReference>
<dbReference type="Proteomes" id="UP001595979">
    <property type="component" value="Unassembled WGS sequence"/>
</dbReference>
<gene>
    <name evidence="1" type="ORF">ACFPQ6_17790</name>
</gene>
<organism evidence="1 2">
    <name type="scientific">Deinococcus petrolearius</name>
    <dbReference type="NCBI Taxonomy" id="1751295"/>
    <lineage>
        <taxon>Bacteria</taxon>
        <taxon>Thermotogati</taxon>
        <taxon>Deinococcota</taxon>
        <taxon>Deinococci</taxon>
        <taxon>Deinococcales</taxon>
        <taxon>Deinococcaceae</taxon>
        <taxon>Deinococcus</taxon>
    </lineage>
</organism>
<dbReference type="PANTHER" id="PTHR21180:SF32">
    <property type="entry name" value="ENDONUCLEASE_EXONUCLEASE_PHOSPHATASE FAMILY DOMAIN-CONTAINING PROTEIN 1"/>
    <property type="match status" value="1"/>
</dbReference>